<dbReference type="InterPro" id="IPR029063">
    <property type="entry name" value="SAM-dependent_MTases_sf"/>
</dbReference>
<reference evidence="1" key="1">
    <citation type="submission" date="2019-08" db="EMBL/GenBank/DDBJ databases">
        <authorList>
            <person name="Kucharzyk K."/>
            <person name="Murdoch R.W."/>
            <person name="Higgins S."/>
            <person name="Loffler F."/>
        </authorList>
    </citation>
    <scope>NUCLEOTIDE SEQUENCE</scope>
</reference>
<organism evidence="1">
    <name type="scientific">bioreactor metagenome</name>
    <dbReference type="NCBI Taxonomy" id="1076179"/>
    <lineage>
        <taxon>unclassified sequences</taxon>
        <taxon>metagenomes</taxon>
        <taxon>ecological metagenomes</taxon>
    </lineage>
</organism>
<evidence type="ECO:0000313" key="1">
    <source>
        <dbReference type="EMBL" id="MPN08871.1"/>
    </source>
</evidence>
<dbReference type="AlphaFoldDB" id="A0A645F3N5"/>
<name>A0A645F3N5_9ZZZZ</name>
<proteinExistence type="predicted"/>
<gene>
    <name evidence="1" type="ORF">SDC9_156157</name>
</gene>
<comment type="caution">
    <text evidence="1">The sequence shown here is derived from an EMBL/GenBank/DDBJ whole genome shotgun (WGS) entry which is preliminary data.</text>
</comment>
<dbReference type="EMBL" id="VSSQ01054962">
    <property type="protein sequence ID" value="MPN08871.1"/>
    <property type="molecule type" value="Genomic_DNA"/>
</dbReference>
<protein>
    <submittedName>
        <fullName evidence="1">Uncharacterized protein</fullName>
    </submittedName>
</protein>
<sequence>MKGDAADTVARCVKALVPGGTLYCSSYSAKFWEHRLAWFREQADKGLLGAIDEEKTRDGLIVCRDGFVARTFSEADLDALGRASGYPYRVEEVDESSVFLVIEKRR</sequence>
<dbReference type="SUPFAM" id="SSF53335">
    <property type="entry name" value="S-adenosyl-L-methionine-dependent methyltransferases"/>
    <property type="match status" value="1"/>
</dbReference>
<accession>A0A645F3N5</accession>